<dbReference type="Pfam" id="PF05593">
    <property type="entry name" value="RHS_repeat"/>
    <property type="match status" value="10"/>
</dbReference>
<dbReference type="InterPro" id="IPR031325">
    <property type="entry name" value="RHS_repeat"/>
</dbReference>
<accession>A0A916NRQ3</accession>
<evidence type="ECO:0000256" key="2">
    <source>
        <dbReference type="SAM" id="Coils"/>
    </source>
</evidence>
<reference evidence="6" key="1">
    <citation type="submission" date="2021-06" db="EMBL/GenBank/DDBJ databases">
        <authorList>
            <person name="Criscuolo A."/>
        </authorList>
    </citation>
    <scope>NUCLEOTIDE SEQUENCE</scope>
    <source>
        <strain evidence="6">CIP111600</strain>
    </source>
</reference>
<evidence type="ECO:0000313" key="7">
    <source>
        <dbReference type="Proteomes" id="UP000693672"/>
    </source>
</evidence>
<feature type="coiled-coil region" evidence="2">
    <location>
        <begin position="2860"/>
        <end position="2887"/>
    </location>
</feature>
<dbReference type="NCBIfam" id="TIGR03696">
    <property type="entry name" value="Rhs_assc_core"/>
    <property type="match status" value="1"/>
</dbReference>
<feature type="domain" description="Teneurin-like YD-shell" evidence="5">
    <location>
        <begin position="2536"/>
        <end position="2806"/>
    </location>
</feature>
<dbReference type="EMBL" id="CAJVAS010000028">
    <property type="protein sequence ID" value="CAG7644629.1"/>
    <property type="molecule type" value="Genomic_DNA"/>
</dbReference>
<dbReference type="InterPro" id="IPR022385">
    <property type="entry name" value="Rhs_assc_core"/>
</dbReference>
<feature type="signal peptide" evidence="3">
    <location>
        <begin position="1"/>
        <end position="24"/>
    </location>
</feature>
<comment type="caution">
    <text evidence="6">The sequence shown here is derived from an EMBL/GenBank/DDBJ whole genome shotgun (WGS) entry which is preliminary data.</text>
</comment>
<dbReference type="InterPro" id="IPR056823">
    <property type="entry name" value="TEN-like_YD-shell"/>
</dbReference>
<gene>
    <name evidence="6" type="ORF">PAESOLCIP111_04751</name>
</gene>
<evidence type="ECO:0000313" key="6">
    <source>
        <dbReference type="EMBL" id="CAG7644629.1"/>
    </source>
</evidence>
<protein>
    <submittedName>
        <fullName evidence="6">Uncharacterized protein</fullName>
    </submittedName>
</protein>
<evidence type="ECO:0000259" key="4">
    <source>
        <dbReference type="Pfam" id="PF15644"/>
    </source>
</evidence>
<evidence type="ECO:0000256" key="1">
    <source>
        <dbReference type="ARBA" id="ARBA00022737"/>
    </source>
</evidence>
<name>A0A916NRQ3_9BACL</name>
<keyword evidence="2" id="KW-0175">Coiled coil</keyword>
<feature type="domain" description="Teneurin-like YD-shell" evidence="5">
    <location>
        <begin position="1939"/>
        <end position="2138"/>
    </location>
</feature>
<dbReference type="Pfam" id="PF25023">
    <property type="entry name" value="TEN_YD-shell"/>
    <property type="match status" value="4"/>
</dbReference>
<dbReference type="Pfam" id="PF15644">
    <property type="entry name" value="Gln_amidase"/>
    <property type="match status" value="1"/>
</dbReference>
<evidence type="ECO:0000256" key="3">
    <source>
        <dbReference type="SAM" id="SignalP"/>
    </source>
</evidence>
<dbReference type="PANTHER" id="PTHR32305">
    <property type="match status" value="1"/>
</dbReference>
<dbReference type="PANTHER" id="PTHR32305:SF15">
    <property type="entry name" value="PROTEIN RHSA-RELATED"/>
    <property type="match status" value="1"/>
</dbReference>
<feature type="domain" description="Tox-PL" evidence="4">
    <location>
        <begin position="3190"/>
        <end position="3286"/>
    </location>
</feature>
<evidence type="ECO:0000259" key="5">
    <source>
        <dbReference type="Pfam" id="PF25023"/>
    </source>
</evidence>
<keyword evidence="7" id="KW-1185">Reference proteome</keyword>
<keyword evidence="1" id="KW-0677">Repeat</keyword>
<dbReference type="NCBIfam" id="TIGR01643">
    <property type="entry name" value="YD_repeat_2x"/>
    <property type="match status" value="11"/>
</dbReference>
<dbReference type="RefSeq" id="WP_218094467.1">
    <property type="nucleotide sequence ID" value="NZ_CAJVAS010000028.1"/>
</dbReference>
<organism evidence="6 7">
    <name type="scientific">Paenibacillus solanacearum</name>
    <dbReference type="NCBI Taxonomy" id="2048548"/>
    <lineage>
        <taxon>Bacteria</taxon>
        <taxon>Bacillati</taxon>
        <taxon>Bacillota</taxon>
        <taxon>Bacilli</taxon>
        <taxon>Bacillales</taxon>
        <taxon>Paenibacillaceae</taxon>
        <taxon>Paenibacillus</taxon>
    </lineage>
</organism>
<feature type="chain" id="PRO_5037665678" evidence="3">
    <location>
        <begin position="25"/>
        <end position="3301"/>
    </location>
</feature>
<dbReference type="InterPro" id="IPR028908">
    <property type="entry name" value="Tox-PL_dom"/>
</dbReference>
<feature type="domain" description="Teneurin-like YD-shell" evidence="5">
    <location>
        <begin position="2368"/>
        <end position="2508"/>
    </location>
</feature>
<keyword evidence="3" id="KW-0732">Signal</keyword>
<dbReference type="InterPro" id="IPR006530">
    <property type="entry name" value="YD"/>
</dbReference>
<proteinExistence type="predicted"/>
<dbReference type="InterPro" id="IPR050708">
    <property type="entry name" value="T6SS_VgrG/RHS"/>
</dbReference>
<feature type="domain" description="Teneurin-like YD-shell" evidence="5">
    <location>
        <begin position="1569"/>
        <end position="1695"/>
    </location>
</feature>
<sequence length="3301" mass="373895">MKRIRTIMALCFLLWVGFARLAHAETLEEQLNNLTGPKQQYNTMLSPVYLRNNETAERINPQSGELTLTQTDYVLPGRNGLDLEIKRIYKSGISNVQEMRAAYVNGAWVDYVQSDPKTSSFYEDRYNLGIGMRFSFPSIEVRKNGDGTSHNFLHTDSGDVYRLKPTTLDGQSVYLIEGQTIKDVIVKETSEYSNGQADGTSMFVMTGKDGKKTYFAEDGRVLGIVDRYGNAIKFEYNILTYTIDSQEITKKLISRVTDTVGRVTTIEYKEDPSFTVGPAGSETYGAEDSYKATQNPNPVDSGELQGKFQVIILLPGDKQLIYDKSAVLVSPSKHVLRTRLQRVSDVDGKPKVHLWYEQPDLGFSYNNSGSYSVYNRHENLVQIDYVKTNRIKRYVYNSYTKRLNSGSMQYRKIFEQKELVKKNFDSEQTQFLDKFITETKDKTQYTYTNEADGYGVDGYKADDDAYLKDTFRYYTDLTDFRGNLTKYTYDGIHQLIVTEKQGTDHKEVITAEHDEMKLIKKQEIAMFPTVNGQSLGQPVKKIENYRYDEYGNLTNYTGPEAVRNGQGYPVDTERTVIYAYAYDKFHVLTQKTWKQDKDQTSQIIYTVDARGDVIKETKVNPPELGGSVITDYEYDGYGNMTRKSVQSGGQAFETRYEYGVDADGTDTQGAYLTKEYSILDGKQLAKTYAYDIRTGQRTAEIDPRGNRTAHEYDRLGRLQKTTMPDNSFKQFRYEENPFANLKIVYTDPENNSFRNEYDIKGDLVKAEALLGDDWRVLRTIEYDAKGNKSKETDSNGHSIRFEYDSRYRLTGKTYFENDQAARGTVSIRYAIGTDADTPLLVTVTDEEGYEKRMYYDFSDRLRKTEVTPDKNKFIATTFGYDYIGNKRSETDGKGNTTEYSYDFLGRLLLKRNALGYETEYSYSALNKLTMQKEPGGKVTQYVLDPLGRVSRKKTYQLGAESDYTYTDYLYDAAGNVERMKQGRFTAGEDRIASDTSYLYDVMNRVSEETGKLDDTRSSLTTYSYDRNGNRIKMIQYADAGRTRFRVFTYFYDYVGRMTEESGAYREPDGAEGIAEYGTYLLKNEYDLEGNVKKERVYNGSVYDVTEYAYNYRNKPMDKNGPYTEGQENAKRTQYTYDKKGSVLTETINVQGVPQTVSYVYDGLARVVQKIDPLGQMTRYAYDANGNRVKEVDPRFATEDFEQAAGKEYEYDKLNRLVKSSVFDGKAREVTAYKAYDGRGNLLLEVDGEGYNAQQPGMSIGNVFTYDYNDRKMTAISAETLAQNRKNGTKHMTARYQYDALGNVIEETDALGRTTRYTYFKNGLPKDRTYPDEVVESIDYDLTGKSKIVLKDRMGRTTTNYMTVFNKPYLTEYPDGTNESFRYSTKGEMIESKDREGNAKTFVYDPSGNMIRKTEYIRTDGGIVYRKLTKSQYDEANRQISSETFSVQNEAETSALDRVELTFDKAGRLVKVAGPNGRETTQEYDRAGNLIAKLQKVAEGDDEVRRYEYDVQSRLIHETLLVRTSELSSEQLAGASFDNVYFDRVRSTTGYSYYKNGKLKSQTDPLGRVTQFEYDYDLRPTKKIDPLKAATIYRYDLKGNLIEQTNAGNVSTRFEYDDLDRIIRKKSPAASGGVAVTRYQYDAAGNLIKQITPNDYDQAKDTPQQLNAMPGMTYAYDALNRRISTTDPDGTGVEYITYTPRGQVKKQVNGVQYTGDTNTSKGTEYAYDGLGRIVRSTNALGYNTLFEYDVLGHVLKLTDARGNTTRYAYDPDGTLTKLTFADGGTVTYTYDKLGRKTSETNQLGHTIAFEYNAFGKEKAIKDAEENTVESKYDLAGNPVSLKDKRGSVTLLKYDAANRLTERRTPLELDASGTTVYAVEGYAYDAVGNVLKKSLSGSKDKSFYREVVYTYYDNNLVNTVLDNSGTFAKSEYDRNGNLVKQEKLKDTDQYDTEKYEYDRMNRLIQRIRFIDESSLDADVGYTAAAELKDAEYPGKIRQITGYAYDAAGNRTKEIDPRAYALAASDTGNRAAFTIEYAYDALNRLEKVTRWVNGIAVFKHYGYDENGNKVSERNERGYETKYVYDVLNRVKTVTDAAQHTFTYGYDLAGNKISETNAKGDSMTYAYDKLNRLSTVTDPYNVIVRKNIYDASSNVVKKIDAKGYLSADTDDKRYGMRYTYDLANRLVLTIDPEIAEKNNPAQFTRKAEYNPAGQKTKETDALGNEQKYEYDAAGKLRKVTDPLGVETTYGYDKVGNKLYMTDGRGKVTRYGYGAFGLLKEAIDAANRKTEYRYDLALNVAVMSDRNGRNTRYAYDSRNLLLSKTVAETEETISYTYDATGNRIGMTDESGVSTYTYDEKNQLVKVAKDGAARMEYTYDAIGNIESIKDKTGATTSYTYDKASRMETVAFKGKTTTYHYEANGNREAIVYEGGVQETYVYDKNDKLLKLTNKKPNGDEISSYSYSYDAAGRHTTKIDSFGTTNYSYDAAGRIERVEAPGKTTVFAYDRAGNRQSLSETYTSEQPSGYIDPMDKTEVQYMVKKSEYVYSNTNELMQLGETMFDAAGTKLLEKTISYLYDDNGNELRQKTSYLRPHNRSMRQVTGGNLYGDGIDDKLNTLIEKVSSTFDGFNRLKQIEKVKDGERFTVEFVYDGDGLRTRKTVRSSKDDYKDKVTNYLYDRQHVILETDGSDQLAVRYVRGLNYIARIDSTDKLSYFLYNGHGDVVQTVNESGVVENQYDYDIFGSPILAVEEGYSSAIRYAGEFLDAETGLYYLRARYYNPYTGRFLSQDSYWGEETNPLSLNLYTYAHNNPLMFVDPTGHSVEDQINTLIEQIDYQKQIWWEEEINKSEGDDEWTEAQQRVHDHANYLREELAKLESDNVQVQELLEDQGNEEAGDWETYKRDHAAEEIERKINNGEPVSAEEVYEYQELNAAINVAQILGRDVVNNDKDNRMVQRQLELDLGLELYPKVASIDFGDVKEAVIEGAKISAHFGIGAWHGIRSNITESWELIKNYDQTAESIKLMGETLWDFMKTGDSKYLLPFGTALGEKVLEQVERWNEGDRYERAEQIGEFVGGALLAAAGTKGIGTILKTLNTTDKIIGGTATISEITNILEDTSSTAIKSQIISAAREGAEKTGNYSLKLDLELFSKGTGKAVGSAYDHVYSSTKPLDNVFPELKGVNPHYNEGAGPGVNTNCVSCANAATARLTGADASAVASPSKGYGTPNDLAPSAPWGFYNKDLSVEEVTKIMTEAGDGTVRAVIIKQGSIDHVINAINKNGDIYFVDTQIGKIVELNPNVKLDVGRP</sequence>
<dbReference type="Proteomes" id="UP000693672">
    <property type="component" value="Unassembled WGS sequence"/>
</dbReference>